<dbReference type="Gene3D" id="2.60.40.10">
    <property type="entry name" value="Immunoglobulins"/>
    <property type="match status" value="3"/>
</dbReference>
<feature type="domain" description="Immunoglobulin" evidence="3">
    <location>
        <begin position="130"/>
        <end position="233"/>
    </location>
</feature>
<dbReference type="InterPro" id="IPR013783">
    <property type="entry name" value="Ig-like_fold"/>
</dbReference>
<dbReference type="AlphaFoldDB" id="A0A9J7WV10"/>
<feature type="domain" description="Immunoglobulin" evidence="3">
    <location>
        <begin position="241"/>
        <end position="342"/>
    </location>
</feature>
<dbReference type="Pfam" id="PF07686">
    <property type="entry name" value="V-set"/>
    <property type="match status" value="2"/>
</dbReference>
<keyword evidence="1" id="KW-1133">Transmembrane helix</keyword>
<dbReference type="PANTHER" id="PTHR21063">
    <property type="entry name" value="LFA-3"/>
    <property type="match status" value="1"/>
</dbReference>
<name>A0A9J7WV10_CYPCA</name>
<evidence type="ECO:0000259" key="3">
    <source>
        <dbReference type="SMART" id="SM00409"/>
    </source>
</evidence>
<feature type="signal peptide" evidence="2">
    <location>
        <begin position="1"/>
        <end position="21"/>
    </location>
</feature>
<dbReference type="SUPFAM" id="SSF48726">
    <property type="entry name" value="Immunoglobulin"/>
    <property type="match status" value="3"/>
</dbReference>
<dbReference type="InterPro" id="IPR003599">
    <property type="entry name" value="Ig_sub"/>
</dbReference>
<dbReference type="PANTHER" id="PTHR21063:SF4">
    <property type="entry name" value="CD48 ANTIGEN-RELATED"/>
    <property type="match status" value="1"/>
</dbReference>
<sequence>MKGSVLLGVCALFLFAGSSDGAEVVSVPVSVEGDPVTLNTDVTVTPQQRIKWYFNNTRIAQIIGGKSSICSDSECPERFRDRLKLDHQTGSLTIMNITNTDSGLYRLQIISNTTSDKIFNVTVIGTSGADRDVCVMEGDSVTLYTDVNTNQNDRIKWYFYDTRIAQINGDQSKICTDVQCNEGTERFRDRLKLDNQTGSLTIKDIRTTDTGLYKLQIIKSSSSSEKNFNITVLGVPEGDEIKRKSVKEGESVTLDPGVERRAKNLMSWYFNDIGIAEISGHQSEICTDDECKERFRDRLEVNQTGSLTIMNSRSTDAGLYKLEITSSRFSIQRRRRRSISVTSVKRFSVSVIKLGLSSGAVAGIVLAVLFVAAAVGVIYYKRNQFTPVPREVSITVDLTRYVILLCRLI</sequence>
<proteinExistence type="predicted"/>
<feature type="chain" id="PRO_5039894833" description="Immunoglobulin domain-containing protein" evidence="2">
    <location>
        <begin position="22"/>
        <end position="409"/>
    </location>
</feature>
<dbReference type="Proteomes" id="UP001108240">
    <property type="component" value="Unplaced"/>
</dbReference>
<dbReference type="InterPro" id="IPR013106">
    <property type="entry name" value="Ig_V-set"/>
</dbReference>
<keyword evidence="2" id="KW-0732">Signal</keyword>
<dbReference type="InterPro" id="IPR036179">
    <property type="entry name" value="Ig-like_dom_sf"/>
</dbReference>
<feature type="domain" description="Immunoglobulin" evidence="3">
    <location>
        <begin position="25"/>
        <end position="124"/>
    </location>
</feature>
<feature type="transmembrane region" description="Helical" evidence="1">
    <location>
        <begin position="354"/>
        <end position="380"/>
    </location>
</feature>
<keyword evidence="1" id="KW-0472">Membrane</keyword>
<dbReference type="Ensembl" id="ENSCCRT00000169520.1">
    <property type="protein sequence ID" value="ENSCCRP00000098473.1"/>
    <property type="gene ID" value="ENSCCRG00000063716.1"/>
</dbReference>
<evidence type="ECO:0000313" key="4">
    <source>
        <dbReference type="Ensembl" id="ENSCCRP00000098473.1"/>
    </source>
</evidence>
<keyword evidence="1" id="KW-0812">Transmembrane</keyword>
<evidence type="ECO:0000256" key="1">
    <source>
        <dbReference type="SAM" id="Phobius"/>
    </source>
</evidence>
<evidence type="ECO:0000256" key="2">
    <source>
        <dbReference type="SAM" id="SignalP"/>
    </source>
</evidence>
<keyword evidence="5" id="KW-1185">Reference proteome</keyword>
<dbReference type="SMART" id="SM00409">
    <property type="entry name" value="IG"/>
    <property type="match status" value="3"/>
</dbReference>
<organism evidence="4 5">
    <name type="scientific">Cyprinus carpio carpio</name>
    <dbReference type="NCBI Taxonomy" id="630221"/>
    <lineage>
        <taxon>Eukaryota</taxon>
        <taxon>Metazoa</taxon>
        <taxon>Chordata</taxon>
        <taxon>Craniata</taxon>
        <taxon>Vertebrata</taxon>
        <taxon>Euteleostomi</taxon>
        <taxon>Actinopterygii</taxon>
        <taxon>Neopterygii</taxon>
        <taxon>Teleostei</taxon>
        <taxon>Ostariophysi</taxon>
        <taxon>Cypriniformes</taxon>
        <taxon>Cyprinidae</taxon>
        <taxon>Cyprininae</taxon>
        <taxon>Cyprinus</taxon>
    </lineage>
</organism>
<accession>A0A9J7WV10</accession>
<reference evidence="4" key="1">
    <citation type="submission" date="2025-08" db="UniProtKB">
        <authorList>
            <consortium name="Ensembl"/>
        </authorList>
    </citation>
    <scope>IDENTIFICATION</scope>
</reference>
<dbReference type="OMA" id="MNINTAD"/>
<dbReference type="GeneTree" id="ENSGT01050000244806"/>
<reference evidence="4" key="2">
    <citation type="submission" date="2025-09" db="UniProtKB">
        <authorList>
            <consortium name="Ensembl"/>
        </authorList>
    </citation>
    <scope>IDENTIFICATION</scope>
</reference>
<evidence type="ECO:0000313" key="5">
    <source>
        <dbReference type="Proteomes" id="UP001108240"/>
    </source>
</evidence>
<protein>
    <recommendedName>
        <fullName evidence="3">Immunoglobulin domain-containing protein</fullName>
    </recommendedName>
</protein>